<dbReference type="InterPro" id="IPR019787">
    <property type="entry name" value="Znf_PHD-finger"/>
</dbReference>
<evidence type="ECO:0000256" key="2">
    <source>
        <dbReference type="ARBA" id="ARBA00022723"/>
    </source>
</evidence>
<dbReference type="SMART" id="SM00249">
    <property type="entry name" value="PHD"/>
    <property type="match status" value="1"/>
</dbReference>
<dbReference type="Pfam" id="PF07524">
    <property type="entry name" value="Bromo_TP"/>
    <property type="match status" value="1"/>
</dbReference>
<keyword evidence="5" id="KW-0805">Transcription regulation</keyword>
<dbReference type="PANTHER" id="PTHR46174">
    <property type="entry name" value="CXXC-TYPE ZINC FINGER PROTEIN 1"/>
    <property type="match status" value="1"/>
</dbReference>
<dbReference type="SUPFAM" id="SSF57903">
    <property type="entry name" value="FYVE/PHD zinc finger"/>
    <property type="match status" value="1"/>
</dbReference>
<dbReference type="Gene3D" id="1.10.20.10">
    <property type="entry name" value="Histone, subunit A"/>
    <property type="match status" value="1"/>
</dbReference>
<reference evidence="10" key="1">
    <citation type="submission" date="2021-06" db="EMBL/GenBank/DDBJ databases">
        <authorList>
            <person name="Kallberg Y."/>
            <person name="Tangrot J."/>
            <person name="Rosling A."/>
        </authorList>
    </citation>
    <scope>NUCLEOTIDE SEQUENCE</scope>
    <source>
        <strain evidence="10">FL966</strain>
    </source>
</reference>
<gene>
    <name evidence="10" type="ORF">CPELLU_LOCUS2392</name>
</gene>
<dbReference type="EMBL" id="CAJVQA010001024">
    <property type="protein sequence ID" value="CAG8499806.1"/>
    <property type="molecule type" value="Genomic_DNA"/>
</dbReference>
<organism evidence="10 11">
    <name type="scientific">Cetraspora pellucida</name>
    <dbReference type="NCBI Taxonomy" id="1433469"/>
    <lineage>
        <taxon>Eukaryota</taxon>
        <taxon>Fungi</taxon>
        <taxon>Fungi incertae sedis</taxon>
        <taxon>Mucoromycota</taxon>
        <taxon>Glomeromycotina</taxon>
        <taxon>Glomeromycetes</taxon>
        <taxon>Diversisporales</taxon>
        <taxon>Gigasporaceae</taxon>
        <taxon>Cetraspora</taxon>
    </lineage>
</organism>
<keyword evidence="6" id="KW-0804">Transcription</keyword>
<evidence type="ECO:0000313" key="11">
    <source>
        <dbReference type="Proteomes" id="UP000789759"/>
    </source>
</evidence>
<evidence type="ECO:0000313" key="10">
    <source>
        <dbReference type="EMBL" id="CAG8499806.1"/>
    </source>
</evidence>
<keyword evidence="4" id="KW-0862">Zinc</keyword>
<dbReference type="Pfam" id="PF00628">
    <property type="entry name" value="PHD"/>
    <property type="match status" value="1"/>
</dbReference>
<dbReference type="InterPro" id="IPR037869">
    <property type="entry name" value="Spp1/CFP1"/>
</dbReference>
<accession>A0A9N8ZLJ4</accession>
<comment type="caution">
    <text evidence="10">The sequence shown here is derived from an EMBL/GenBank/DDBJ whole genome shotgun (WGS) entry which is preliminary data.</text>
</comment>
<dbReference type="Proteomes" id="UP000789759">
    <property type="component" value="Unassembled WGS sequence"/>
</dbReference>
<dbReference type="PROSITE" id="PS50016">
    <property type="entry name" value="ZF_PHD_2"/>
    <property type="match status" value="1"/>
</dbReference>
<evidence type="ECO:0000256" key="3">
    <source>
        <dbReference type="ARBA" id="ARBA00022771"/>
    </source>
</evidence>
<keyword evidence="7" id="KW-0539">Nucleus</keyword>
<keyword evidence="3 8" id="KW-0863">Zinc-finger</keyword>
<dbReference type="PROSITE" id="PS01359">
    <property type="entry name" value="ZF_PHD_1"/>
    <property type="match status" value="1"/>
</dbReference>
<evidence type="ECO:0000259" key="9">
    <source>
        <dbReference type="PROSITE" id="PS50016"/>
    </source>
</evidence>
<evidence type="ECO:0000256" key="5">
    <source>
        <dbReference type="ARBA" id="ARBA00023015"/>
    </source>
</evidence>
<dbReference type="InterPro" id="IPR019786">
    <property type="entry name" value="Zinc_finger_PHD-type_CS"/>
</dbReference>
<evidence type="ECO:0000256" key="1">
    <source>
        <dbReference type="ARBA" id="ARBA00004123"/>
    </source>
</evidence>
<dbReference type="InterPro" id="IPR001965">
    <property type="entry name" value="Znf_PHD"/>
</dbReference>
<dbReference type="InterPro" id="IPR013083">
    <property type="entry name" value="Znf_RING/FYVE/PHD"/>
</dbReference>
<dbReference type="GO" id="GO:0048188">
    <property type="term" value="C:Set1C/COMPASS complex"/>
    <property type="evidence" value="ECO:0007669"/>
    <property type="project" value="InterPro"/>
</dbReference>
<dbReference type="CDD" id="cd00076">
    <property type="entry name" value="HFD_SF"/>
    <property type="match status" value="1"/>
</dbReference>
<dbReference type="SMART" id="SM00576">
    <property type="entry name" value="BTP"/>
    <property type="match status" value="1"/>
</dbReference>
<protein>
    <submittedName>
        <fullName evidence="10">7339_t:CDS:1</fullName>
    </submittedName>
</protein>
<evidence type="ECO:0000256" key="6">
    <source>
        <dbReference type="ARBA" id="ARBA00023163"/>
    </source>
</evidence>
<dbReference type="GO" id="GO:0008270">
    <property type="term" value="F:zinc ion binding"/>
    <property type="evidence" value="ECO:0007669"/>
    <property type="project" value="UniProtKB-KW"/>
</dbReference>
<keyword evidence="11" id="KW-1185">Reference proteome</keyword>
<dbReference type="GO" id="GO:0046982">
    <property type="term" value="F:protein heterodimerization activity"/>
    <property type="evidence" value="ECO:0007669"/>
    <property type="project" value="InterPro"/>
</dbReference>
<dbReference type="InterPro" id="IPR011011">
    <property type="entry name" value="Znf_FYVE_PHD"/>
</dbReference>
<evidence type="ECO:0000256" key="7">
    <source>
        <dbReference type="ARBA" id="ARBA00023242"/>
    </source>
</evidence>
<dbReference type="GO" id="GO:0045893">
    <property type="term" value="P:positive regulation of DNA-templated transcription"/>
    <property type="evidence" value="ECO:0007669"/>
    <property type="project" value="TreeGrafter"/>
</dbReference>
<feature type="domain" description="PHD-type" evidence="9">
    <location>
        <begin position="512"/>
        <end position="565"/>
    </location>
</feature>
<name>A0A9N8ZLJ4_9GLOM</name>
<dbReference type="OrthoDB" id="436852at2759"/>
<keyword evidence="2" id="KW-0479">Metal-binding</keyword>
<sequence length="570" mass="62738">MDKFCSEILRRSVHQALASAGFEKSSKLGGEVFADVLKDYLLCLGKSAHEGAIRSGRTKTTSTDVLAAFEDFGIRIDELKEWSQTDGKILGKYTGPLPQPKIMEGLLRSGLPGYSTNEFSDLPTTEIKEASDFKSNVNPVDSNEMQVDTIRKSHEIIFNEVVDKNNEPEDSKGLQIEATNEHLVDSSVVLQSYTRPLRPSYVPEWLPPFPEVKPQQDERLEYETDDALKKSPEISSNEAISQDTTLEIHKDDENSVKSNLVSCQDKSLKTTRRKRSLDQRPPTYDIANVFNSIAPPKVQTQELSFESSFESPKKKRKLKIIPSSLIPFHAVGEISQDGIANQDVTSLTKLMSSTVGPLKLLKESQTKKPSIATRTRSDNEIHVTNISSLSEIKQPQVKLPVSRKGKEKMVDASDFRETTPLNSSRPRPPTAIRRGSKVKLGKSITKPVIVPADKPASASTTGATKLRIRLGKVSPIDVVAPAASPVASTSSVQSQLVVNNPSNVGVADPPEVINCICPYPFSEIDDGNFMLSCDGCQVWFHGICTGFGPSYVEVDTWYCERCRARGVGIS</sequence>
<dbReference type="PANTHER" id="PTHR46174:SF1">
    <property type="entry name" value="CXXC-TYPE ZINC FINGER PROTEIN 1"/>
    <property type="match status" value="1"/>
</dbReference>
<comment type="subcellular location">
    <subcellularLocation>
        <location evidence="1">Nucleus</location>
    </subcellularLocation>
</comment>
<evidence type="ECO:0000256" key="4">
    <source>
        <dbReference type="ARBA" id="ARBA00022833"/>
    </source>
</evidence>
<evidence type="ECO:0000256" key="8">
    <source>
        <dbReference type="PROSITE-ProRule" id="PRU00146"/>
    </source>
</evidence>
<dbReference type="Gene3D" id="3.30.40.10">
    <property type="entry name" value="Zinc/RING finger domain, C3HC4 (zinc finger)"/>
    <property type="match status" value="1"/>
</dbReference>
<proteinExistence type="predicted"/>
<dbReference type="InterPro" id="IPR009072">
    <property type="entry name" value="Histone-fold"/>
</dbReference>
<dbReference type="AlphaFoldDB" id="A0A9N8ZLJ4"/>
<dbReference type="InterPro" id="IPR006565">
    <property type="entry name" value="BTP"/>
</dbReference>